<gene>
    <name evidence="1" type="ORF">K488DRAFT_85761</name>
</gene>
<evidence type="ECO:0000313" key="2">
    <source>
        <dbReference type="Proteomes" id="UP000814128"/>
    </source>
</evidence>
<dbReference type="EMBL" id="MU273543">
    <property type="protein sequence ID" value="KAI0032523.1"/>
    <property type="molecule type" value="Genomic_DNA"/>
</dbReference>
<dbReference type="Proteomes" id="UP000814128">
    <property type="component" value="Unassembled WGS sequence"/>
</dbReference>
<protein>
    <submittedName>
        <fullName evidence="1">Poly(A)+ RNA export protein</fullName>
    </submittedName>
</protein>
<evidence type="ECO:0000313" key="1">
    <source>
        <dbReference type="EMBL" id="KAI0032523.1"/>
    </source>
</evidence>
<reference evidence="1" key="1">
    <citation type="submission" date="2021-02" db="EMBL/GenBank/DDBJ databases">
        <authorList>
            <consortium name="DOE Joint Genome Institute"/>
            <person name="Ahrendt S."/>
            <person name="Looney B.P."/>
            <person name="Miyauchi S."/>
            <person name="Morin E."/>
            <person name="Drula E."/>
            <person name="Courty P.E."/>
            <person name="Chicoki N."/>
            <person name="Fauchery L."/>
            <person name="Kohler A."/>
            <person name="Kuo A."/>
            <person name="Labutti K."/>
            <person name="Pangilinan J."/>
            <person name="Lipzen A."/>
            <person name="Riley R."/>
            <person name="Andreopoulos W."/>
            <person name="He G."/>
            <person name="Johnson J."/>
            <person name="Barry K.W."/>
            <person name="Grigoriev I.V."/>
            <person name="Nagy L."/>
            <person name="Hibbett D."/>
            <person name="Henrissat B."/>
            <person name="Matheny P.B."/>
            <person name="Labbe J."/>
            <person name="Martin F."/>
        </authorList>
    </citation>
    <scope>NUCLEOTIDE SEQUENCE</scope>
    <source>
        <strain evidence="1">EC-137</strain>
    </source>
</reference>
<accession>A0ACB8QLQ5</accession>
<organism evidence="1 2">
    <name type="scientific">Vararia minispora EC-137</name>
    <dbReference type="NCBI Taxonomy" id="1314806"/>
    <lineage>
        <taxon>Eukaryota</taxon>
        <taxon>Fungi</taxon>
        <taxon>Dikarya</taxon>
        <taxon>Basidiomycota</taxon>
        <taxon>Agaricomycotina</taxon>
        <taxon>Agaricomycetes</taxon>
        <taxon>Russulales</taxon>
        <taxon>Lachnocladiaceae</taxon>
        <taxon>Vararia</taxon>
    </lineage>
</organism>
<name>A0ACB8QLQ5_9AGAM</name>
<reference evidence="1" key="2">
    <citation type="journal article" date="2022" name="New Phytol.">
        <title>Evolutionary transition to the ectomycorrhizal habit in the genomes of a hyperdiverse lineage of mushroom-forming fungi.</title>
        <authorList>
            <person name="Looney B."/>
            <person name="Miyauchi S."/>
            <person name="Morin E."/>
            <person name="Drula E."/>
            <person name="Courty P.E."/>
            <person name="Kohler A."/>
            <person name="Kuo A."/>
            <person name="LaButti K."/>
            <person name="Pangilinan J."/>
            <person name="Lipzen A."/>
            <person name="Riley R."/>
            <person name="Andreopoulos W."/>
            <person name="He G."/>
            <person name="Johnson J."/>
            <person name="Nolan M."/>
            <person name="Tritt A."/>
            <person name="Barry K.W."/>
            <person name="Grigoriev I.V."/>
            <person name="Nagy L.G."/>
            <person name="Hibbett D."/>
            <person name="Henrissat B."/>
            <person name="Matheny P.B."/>
            <person name="Labbe J."/>
            <person name="Martin F.M."/>
        </authorList>
    </citation>
    <scope>NUCLEOTIDE SEQUENCE</scope>
    <source>
        <strain evidence="1">EC-137</strain>
    </source>
</reference>
<proteinExistence type="predicted"/>
<sequence length="346" mass="37869">MAFFGQSSTATNVSNAAADKDIEVADPPPDSISSLGFSPVADYLAVRVYEVGANGQTQGKAMYQHQAPVLSVCWNKDGTKIISGGCDNAARLFDVQTGQSSQVAQHDAPIKAVRAIETPQGGILATGSWDKTLRYWDLRSSTPISTVQLPERVYTMDVVYPLLVVGTAERHISIFNLTNPTTPYKTMISPLKWQTRVVSCFPSSNGFAVGSVEGRVAIQYVDEKDSQSNFSFKCHRRDSQPGNKDQSLVFAVNDITFHPVHGTFSTCGSDGTVNYWDKDARTRLKSFDPFPGPVSTTAFNRTGSIFAYAISYDWSKGHTGMTPSHPNKIMLHATKDDEVKKRPAKR</sequence>
<keyword evidence="2" id="KW-1185">Reference proteome</keyword>
<comment type="caution">
    <text evidence="1">The sequence shown here is derived from an EMBL/GenBank/DDBJ whole genome shotgun (WGS) entry which is preliminary data.</text>
</comment>